<dbReference type="EMBL" id="GL832989">
    <property type="protein sequence ID" value="EGD79972.1"/>
    <property type="molecule type" value="Genomic_DNA"/>
</dbReference>
<dbReference type="Proteomes" id="UP000007799">
    <property type="component" value="Unassembled WGS sequence"/>
</dbReference>
<proteinExistence type="predicted"/>
<dbReference type="GO" id="GO:0005737">
    <property type="term" value="C:cytoplasm"/>
    <property type="evidence" value="ECO:0007669"/>
    <property type="project" value="TreeGrafter"/>
</dbReference>
<dbReference type="PANTHER" id="PTHR48070">
    <property type="entry name" value="ESTERASE OVCA2"/>
    <property type="match status" value="1"/>
</dbReference>
<gene>
    <name evidence="5" type="ORF">PTSG_10254</name>
</gene>
<dbReference type="Gene3D" id="3.40.50.1820">
    <property type="entry name" value="alpha/beta hydrolase"/>
    <property type="match status" value="1"/>
</dbReference>
<dbReference type="InterPro" id="IPR050593">
    <property type="entry name" value="LovG"/>
</dbReference>
<feature type="domain" description="Phosphogluconate dehydrogenase NAD-binding putative C-terminal" evidence="4">
    <location>
        <begin position="214"/>
        <end position="280"/>
    </location>
</feature>
<dbReference type="KEGG" id="sre:PTSG_10254"/>
<evidence type="ECO:0000259" key="3">
    <source>
        <dbReference type="Pfam" id="PF03959"/>
    </source>
</evidence>
<dbReference type="PANTHER" id="PTHR48070:SF6">
    <property type="entry name" value="ESTERASE OVCA2"/>
    <property type="match status" value="1"/>
</dbReference>
<dbReference type="RefSeq" id="XP_004988593.1">
    <property type="nucleotide sequence ID" value="XM_004988536.1"/>
</dbReference>
<evidence type="ECO:0000256" key="1">
    <source>
        <dbReference type="ARBA" id="ARBA00022801"/>
    </source>
</evidence>
<dbReference type="InterPro" id="IPR029058">
    <property type="entry name" value="AB_hydrolase_fold"/>
</dbReference>
<dbReference type="STRING" id="946362.F2UQR7"/>
<feature type="domain" description="Serine hydrolase" evidence="3">
    <location>
        <begin position="333"/>
        <end position="518"/>
    </location>
</feature>
<dbReference type="GeneID" id="16069128"/>
<dbReference type="Gene3D" id="1.10.1040.10">
    <property type="entry name" value="N-(1-d-carboxylethyl)-l-norvaline Dehydrogenase, domain 2"/>
    <property type="match status" value="1"/>
</dbReference>
<evidence type="ECO:0000259" key="4">
    <source>
        <dbReference type="Pfam" id="PF09130"/>
    </source>
</evidence>
<evidence type="ECO:0000256" key="2">
    <source>
        <dbReference type="SAM" id="MobiDB-lite"/>
    </source>
</evidence>
<dbReference type="AlphaFoldDB" id="F2UQR7"/>
<feature type="compositionally biased region" description="Low complexity" evidence="2">
    <location>
        <begin position="133"/>
        <end position="146"/>
    </location>
</feature>
<dbReference type="InterPro" id="IPR036291">
    <property type="entry name" value="NAD(P)-bd_dom_sf"/>
</dbReference>
<evidence type="ECO:0008006" key="7">
    <source>
        <dbReference type="Google" id="ProtNLM"/>
    </source>
</evidence>
<evidence type="ECO:0000313" key="5">
    <source>
        <dbReference type="EMBL" id="EGD79972.1"/>
    </source>
</evidence>
<protein>
    <recommendedName>
        <fullName evidence="7">Serine hydrolase FSH domain-containing protein</fullName>
    </recommendedName>
</protein>
<organism evidence="6">
    <name type="scientific">Salpingoeca rosetta (strain ATCC 50818 / BSB-021)</name>
    <dbReference type="NCBI Taxonomy" id="946362"/>
    <lineage>
        <taxon>Eukaryota</taxon>
        <taxon>Choanoflagellata</taxon>
        <taxon>Craspedida</taxon>
        <taxon>Salpingoecidae</taxon>
        <taxon>Salpingoeca</taxon>
    </lineage>
</organism>
<accession>F2UQR7</accession>
<evidence type="ECO:0000313" key="6">
    <source>
        <dbReference type="Proteomes" id="UP000007799"/>
    </source>
</evidence>
<dbReference type="InterPro" id="IPR005645">
    <property type="entry name" value="FSH-like_dom"/>
</dbReference>
<name>F2UQR7_SALR5</name>
<dbReference type="GO" id="GO:0016787">
    <property type="term" value="F:hydrolase activity"/>
    <property type="evidence" value="ECO:0007669"/>
    <property type="project" value="UniProtKB-KW"/>
</dbReference>
<dbReference type="SUPFAM" id="SSF51735">
    <property type="entry name" value="NAD(P)-binding Rossmann-fold domains"/>
    <property type="match status" value="1"/>
</dbReference>
<feature type="region of interest" description="Disordered" evidence="2">
    <location>
        <begin position="132"/>
        <end position="151"/>
    </location>
</feature>
<dbReference type="InParanoid" id="F2UQR7"/>
<dbReference type="Pfam" id="PF03959">
    <property type="entry name" value="FSH1"/>
    <property type="match status" value="1"/>
</dbReference>
<keyword evidence="6" id="KW-1185">Reference proteome</keyword>
<dbReference type="Pfam" id="PF09130">
    <property type="entry name" value="DUF1932"/>
    <property type="match status" value="1"/>
</dbReference>
<sequence>MAHVAGVLHCGQMGAAVAAVLRGISEAHPDVVKDVIVTLEGRSEASRERATAAGVRVVASLDDLCKEATMLVSIVPPAHAMDVAKACIAHGFRGLYCDMNAVASTTSRQIGRIMHENECVYVDGAVLGPPPRSQYYDQQQSQQSSADQERKPPLIALAGKDTGEVERVFALTDAVRVKVVGGRIGQASSMKMCYAAYTKGVSALMLNIAALATAEDIGASLAEEWGESQPEAMPRLMRAVNSTPSKAWRFEGEMMEMASAFQYHDLASGFAEGAAHVYHSIAGFKGRAPGDVDVAEVARRMLGWDEALGLNTGSGDGGNGGDGDGDVGGDASGKPKVLCLHGWRTSASIMKYQFRDFPADVEYVFVDACHPASGPPHGVVAAYFEPPFFEWWDKDDSNAYTGLDASLKYIADINRTQGPFVGVAGFSQGAALAVLLCAMMQHDRTTAPLPDLKFALLTSPFVPGDPSLAHLFKAPLTIPAFVSFGETDYIKSECERCVKSLPNAQVLVHTGGHEVPTKWNGKGVIAALATWLKQQLSTAS</sequence>
<dbReference type="eggNOG" id="KOG2551">
    <property type="taxonomic scope" value="Eukaryota"/>
</dbReference>
<dbReference type="SUPFAM" id="SSF53474">
    <property type="entry name" value="alpha/beta-Hydrolases"/>
    <property type="match status" value="1"/>
</dbReference>
<dbReference type="SUPFAM" id="SSF48179">
    <property type="entry name" value="6-phosphogluconate dehydrogenase C-terminal domain-like"/>
    <property type="match status" value="1"/>
</dbReference>
<dbReference type="OrthoDB" id="414698at2759"/>
<keyword evidence="1" id="KW-0378">Hydrolase</keyword>
<dbReference type="InterPro" id="IPR013328">
    <property type="entry name" value="6PGD_dom2"/>
</dbReference>
<dbReference type="GO" id="GO:0005634">
    <property type="term" value="C:nucleus"/>
    <property type="evidence" value="ECO:0007669"/>
    <property type="project" value="TreeGrafter"/>
</dbReference>
<dbReference type="InterPro" id="IPR008927">
    <property type="entry name" value="6-PGluconate_DH-like_C_sf"/>
</dbReference>
<dbReference type="InterPro" id="IPR015814">
    <property type="entry name" value="Pgluconate_DH_NAD-bd_C"/>
</dbReference>
<reference evidence="5" key="1">
    <citation type="submission" date="2009-08" db="EMBL/GenBank/DDBJ databases">
        <title>Annotation of Salpingoeca rosetta.</title>
        <authorList>
            <consortium name="The Broad Institute Genome Sequencing Platform"/>
            <person name="Russ C."/>
            <person name="Cuomo C."/>
            <person name="Burger G."/>
            <person name="Gray M.W."/>
            <person name="Holland P.W.H."/>
            <person name="King N."/>
            <person name="Lang F.B.F."/>
            <person name="Roger A.J."/>
            <person name="Ruiz-Trillo I."/>
            <person name="Young S.K."/>
            <person name="Zeng Q."/>
            <person name="Gargeya S."/>
            <person name="Alvarado L."/>
            <person name="Berlin A."/>
            <person name="Chapman S.B."/>
            <person name="Chen Z."/>
            <person name="Freedman E."/>
            <person name="Gellesch M."/>
            <person name="Goldberg J."/>
            <person name="Griggs A."/>
            <person name="Gujja S."/>
            <person name="Heilman E."/>
            <person name="Heiman D."/>
            <person name="Howarth C."/>
            <person name="Mehta T."/>
            <person name="Neiman D."/>
            <person name="Pearson M."/>
            <person name="Roberts A."/>
            <person name="Saif S."/>
            <person name="Shea T."/>
            <person name="Shenoy N."/>
            <person name="Sisk P."/>
            <person name="Stolte C."/>
            <person name="Sykes S."/>
            <person name="White J."/>
            <person name="Yandava C."/>
            <person name="Haas B."/>
            <person name="Nusbaum C."/>
            <person name="Birren B."/>
        </authorList>
    </citation>
    <scope>NUCLEOTIDE SEQUENCE [LARGE SCALE GENOMIC DNA]</scope>
    <source>
        <strain evidence="5">ATCC 50818</strain>
    </source>
</reference>
<dbReference type="Gene3D" id="3.40.50.720">
    <property type="entry name" value="NAD(P)-binding Rossmann-like Domain"/>
    <property type="match status" value="1"/>
</dbReference>